<protein>
    <submittedName>
        <fullName evidence="1">DUF3368 domain-containing protein</fullName>
    </submittedName>
</protein>
<dbReference type="KEGG" id="enn:FRE64_12665"/>
<dbReference type="RefSeq" id="WP_146296572.1">
    <property type="nucleotide sequence ID" value="NZ_CP042326.1"/>
</dbReference>
<dbReference type="InterPro" id="IPR021799">
    <property type="entry name" value="PIN-like_prokaryotic"/>
</dbReference>
<evidence type="ECO:0000313" key="2">
    <source>
        <dbReference type="Proteomes" id="UP000318453"/>
    </source>
</evidence>
<dbReference type="PANTHER" id="PTHR39550">
    <property type="entry name" value="SLL0658 PROTEIN"/>
    <property type="match status" value="1"/>
</dbReference>
<gene>
    <name evidence="1" type="ORF">FRE64_12665</name>
</gene>
<dbReference type="Proteomes" id="UP000318453">
    <property type="component" value="Chromosome"/>
</dbReference>
<proteinExistence type="predicted"/>
<dbReference type="AlphaFoldDB" id="A0A5B8NP42"/>
<dbReference type="PANTHER" id="PTHR39550:SF1">
    <property type="entry name" value="SLL0658 PROTEIN"/>
    <property type="match status" value="1"/>
</dbReference>
<organism evidence="1 2">
    <name type="scientific">Euhalothece natronophila Z-M001</name>
    <dbReference type="NCBI Taxonomy" id="522448"/>
    <lineage>
        <taxon>Bacteria</taxon>
        <taxon>Bacillati</taxon>
        <taxon>Cyanobacteriota</taxon>
        <taxon>Cyanophyceae</taxon>
        <taxon>Oscillatoriophycideae</taxon>
        <taxon>Chroococcales</taxon>
        <taxon>Halothecacae</taxon>
        <taxon>Halothece cluster</taxon>
        <taxon>Euhalothece</taxon>
    </lineage>
</organism>
<reference evidence="1" key="1">
    <citation type="submission" date="2019-08" db="EMBL/GenBank/DDBJ databases">
        <title>Carotenoids and Carotenoid Binding Proteins in the Halophilic Cyanobacterium Euhalothece sp. ZM00.</title>
        <authorList>
            <person name="Cho S.M."/>
            <person name="Song J.Y."/>
            <person name="Park Y.-I."/>
        </authorList>
    </citation>
    <scope>NUCLEOTIDE SEQUENCE [LARGE SCALE GENOMIC DNA]</scope>
    <source>
        <strain evidence="1">Z-M001</strain>
    </source>
</reference>
<evidence type="ECO:0000313" key="1">
    <source>
        <dbReference type="EMBL" id="QDZ40727.1"/>
    </source>
</evidence>
<keyword evidence="2" id="KW-1185">Reference proteome</keyword>
<dbReference type="Pfam" id="PF11848">
    <property type="entry name" value="DUF3368"/>
    <property type="match status" value="1"/>
</dbReference>
<accession>A0A5B8NP42</accession>
<name>A0A5B8NP42_9CHRO</name>
<dbReference type="OrthoDB" id="9796404at2"/>
<dbReference type="EMBL" id="CP042326">
    <property type="protein sequence ID" value="QDZ40727.1"/>
    <property type="molecule type" value="Genomic_DNA"/>
</dbReference>
<sequence>MKTPEFVIADTSSLIVFKKIGRLELLQFVYSEITITSEVESEYGETLPAWVRVENASNQEQQKFLEGELDTGEASSIALAMEYPDSLMILDDLKARKVARKFNLVFTGTLGVISKARAEGYLNELKPIIDQILETNFRISDQVIRALLSKHEE</sequence>